<dbReference type="EMBL" id="JAVHJS010000011">
    <property type="protein sequence ID" value="KAK2843051.1"/>
    <property type="molecule type" value="Genomic_DNA"/>
</dbReference>
<dbReference type="Proteomes" id="UP001187315">
    <property type="component" value="Unassembled WGS sequence"/>
</dbReference>
<protein>
    <submittedName>
        <fullName evidence="2">Uncharacterized protein</fullName>
    </submittedName>
</protein>
<accession>A0AA88MQW3</accession>
<dbReference type="AlphaFoldDB" id="A0AA88MQW3"/>
<gene>
    <name evidence="2" type="ORF">Q7C36_011266</name>
</gene>
<feature type="region of interest" description="Disordered" evidence="1">
    <location>
        <begin position="1"/>
        <end position="24"/>
    </location>
</feature>
<comment type="caution">
    <text evidence="2">The sequence shown here is derived from an EMBL/GenBank/DDBJ whole genome shotgun (WGS) entry which is preliminary data.</text>
</comment>
<reference evidence="2" key="1">
    <citation type="submission" date="2023-08" db="EMBL/GenBank/DDBJ databases">
        <title>Pelteobagrus vachellii genome.</title>
        <authorList>
            <person name="Liu H."/>
        </authorList>
    </citation>
    <scope>NUCLEOTIDE SEQUENCE</scope>
    <source>
        <strain evidence="2">PRFRI_2022a</strain>
        <tissue evidence="2">Muscle</tissue>
    </source>
</reference>
<evidence type="ECO:0000313" key="2">
    <source>
        <dbReference type="EMBL" id="KAK2843051.1"/>
    </source>
</evidence>
<proteinExistence type="predicted"/>
<organism evidence="2 3">
    <name type="scientific">Tachysurus vachellii</name>
    <name type="common">Darkbarbel catfish</name>
    <name type="synonym">Pelteobagrus vachellii</name>
    <dbReference type="NCBI Taxonomy" id="175792"/>
    <lineage>
        <taxon>Eukaryota</taxon>
        <taxon>Metazoa</taxon>
        <taxon>Chordata</taxon>
        <taxon>Craniata</taxon>
        <taxon>Vertebrata</taxon>
        <taxon>Euteleostomi</taxon>
        <taxon>Actinopterygii</taxon>
        <taxon>Neopterygii</taxon>
        <taxon>Teleostei</taxon>
        <taxon>Ostariophysi</taxon>
        <taxon>Siluriformes</taxon>
        <taxon>Bagridae</taxon>
        <taxon>Tachysurus</taxon>
    </lineage>
</organism>
<evidence type="ECO:0000256" key="1">
    <source>
        <dbReference type="SAM" id="MobiDB-lite"/>
    </source>
</evidence>
<evidence type="ECO:0000313" key="3">
    <source>
        <dbReference type="Proteomes" id="UP001187315"/>
    </source>
</evidence>
<sequence length="99" mass="10830">MVGFKPMHAGAQRISRSSPKPLSQLIHDGRKENLMEMMRRRNLKRQAKGSTWKPTLLCTTKAAAQSVASLEQVGSEGHALSAVLSEGLSLLALQTGWLF</sequence>
<keyword evidence="3" id="KW-1185">Reference proteome</keyword>
<name>A0AA88MQW3_TACVA</name>